<name>A0A511X6E5_9PROT</name>
<dbReference type="InterPro" id="IPR036188">
    <property type="entry name" value="FAD/NAD-bd_sf"/>
</dbReference>
<dbReference type="InterPro" id="IPR006311">
    <property type="entry name" value="TAT_signal"/>
</dbReference>
<dbReference type="Gene3D" id="3.50.50.60">
    <property type="entry name" value="FAD/NAD(P)-binding domain"/>
    <property type="match status" value="1"/>
</dbReference>
<dbReference type="GO" id="GO:0050361">
    <property type="term" value="F:tryptophan 2-monooxygenase activity"/>
    <property type="evidence" value="ECO:0007669"/>
    <property type="project" value="UniProtKB-EC"/>
</dbReference>
<dbReference type="EC" id="1.13.12.3" evidence="3"/>
<reference evidence="8 9" key="1">
    <citation type="submission" date="2019-07" db="EMBL/GenBank/DDBJ databases">
        <title>Whole genome shotgun sequence of Acetobacter nitrogenifigens NBRC 105050.</title>
        <authorList>
            <person name="Hosoyama A."/>
            <person name="Uohara A."/>
            <person name="Ohji S."/>
            <person name="Ichikawa N."/>
        </authorList>
    </citation>
    <scope>NUCLEOTIDE SEQUENCE [LARGE SCALE GENOMIC DNA]</scope>
    <source>
        <strain evidence="8 9">NBRC 105050</strain>
    </source>
</reference>
<dbReference type="Gene3D" id="1.20.1440.240">
    <property type="match status" value="1"/>
</dbReference>
<dbReference type="SUPFAM" id="SSF54373">
    <property type="entry name" value="FAD-linked reductases, C-terminal domain"/>
    <property type="match status" value="1"/>
</dbReference>
<evidence type="ECO:0000313" key="9">
    <source>
        <dbReference type="Proteomes" id="UP000321635"/>
    </source>
</evidence>
<gene>
    <name evidence="8" type="ORF">ANI02nite_03980</name>
</gene>
<accession>A0A511X6E5</accession>
<sequence>MPEHETAATRRQLLSRIGAVAGAGALYQAMTSLGHAAASDFVNPPKLSGARPGTSVLILGSGLAGMVAAYELQKAGYKVQILEYQNRAGGRNFSLRGGDTFEELGGAVQHVGFAQGNYFNPGPWRIPYHHQAVLHYCRTLGVALEPFVQVNHNAYVHSSTAFNGAPQRYRVVDADYSGYVSELLAKSLNQHALDNEISADEREHILQSLKSCGMLDASYAYKKSDLTSMRRGYEKPPGGGLDGPSIASTPLSRGDIFSSGLWQAISVNSLLNHQTSMFQPVGGMDQIGKAFQKQLQNVINLRCKVTAIHQDDSGVSVTYTDDAHGSVTRIAKADYCICTIPLSILSQLDIQVSGSMRAAIAAVPYAPAIKIGLEFNRRFWEEDEQIYGGISFTDLPITQISYPSTKYFSNGKAVLLGAYLWEDVQAFRFAGMTPAERIEASIASGEKIHKQYRKEYSSGVAVAWSRVPWAMGCSSIWSEQRRKDHYKNLCTMDNRIVLAGEHASYIGGWQEGSMLSSINAIEQLHKRASGVG</sequence>
<evidence type="ECO:0000259" key="7">
    <source>
        <dbReference type="Pfam" id="PF01593"/>
    </source>
</evidence>
<dbReference type="Proteomes" id="UP000321635">
    <property type="component" value="Unassembled WGS sequence"/>
</dbReference>
<dbReference type="EMBL" id="BJYF01000001">
    <property type="protein sequence ID" value="GEN58514.1"/>
    <property type="molecule type" value="Genomic_DNA"/>
</dbReference>
<dbReference type="PANTHER" id="PTHR10742">
    <property type="entry name" value="FLAVIN MONOAMINE OXIDASE"/>
    <property type="match status" value="1"/>
</dbReference>
<dbReference type="STRING" id="1120919.GCA_000429165_00407"/>
<feature type="domain" description="Amine oxidase" evidence="7">
    <location>
        <begin position="63"/>
        <end position="520"/>
    </location>
</feature>
<comment type="catalytic activity">
    <reaction evidence="6">
        <text>L-tryptophan + O2 = indole-3-acetamide + CO2 + H2O</text>
        <dbReference type="Rhea" id="RHEA:16165"/>
        <dbReference type="ChEBI" id="CHEBI:15377"/>
        <dbReference type="ChEBI" id="CHEBI:15379"/>
        <dbReference type="ChEBI" id="CHEBI:16031"/>
        <dbReference type="ChEBI" id="CHEBI:16526"/>
        <dbReference type="ChEBI" id="CHEBI:57912"/>
        <dbReference type="EC" id="1.13.12.3"/>
    </reaction>
</comment>
<evidence type="ECO:0000256" key="4">
    <source>
        <dbReference type="ARBA" id="ARBA00017871"/>
    </source>
</evidence>
<dbReference type="InterPro" id="IPR002937">
    <property type="entry name" value="Amino_oxidase"/>
</dbReference>
<comment type="similarity">
    <text evidence="2">Belongs to the tryptophan 2-monooxygenase family.</text>
</comment>
<evidence type="ECO:0000256" key="2">
    <source>
        <dbReference type="ARBA" id="ARBA00005833"/>
    </source>
</evidence>
<dbReference type="GO" id="GO:0001716">
    <property type="term" value="F:L-amino-acid oxidase activity"/>
    <property type="evidence" value="ECO:0007669"/>
    <property type="project" value="TreeGrafter"/>
</dbReference>
<dbReference type="Gene3D" id="3.90.660.10">
    <property type="match status" value="1"/>
</dbReference>
<dbReference type="SUPFAM" id="SSF51905">
    <property type="entry name" value="FAD/NAD(P)-binding domain"/>
    <property type="match status" value="1"/>
</dbReference>
<evidence type="ECO:0000313" key="8">
    <source>
        <dbReference type="EMBL" id="GEN58514.1"/>
    </source>
</evidence>
<dbReference type="GO" id="GO:0009063">
    <property type="term" value="P:amino acid catabolic process"/>
    <property type="evidence" value="ECO:0007669"/>
    <property type="project" value="TreeGrafter"/>
</dbReference>
<organism evidence="8 9">
    <name type="scientific">Acetobacter nitrogenifigens DSM 23921 = NBRC 105050</name>
    <dbReference type="NCBI Taxonomy" id="1120919"/>
    <lineage>
        <taxon>Bacteria</taxon>
        <taxon>Pseudomonadati</taxon>
        <taxon>Pseudomonadota</taxon>
        <taxon>Alphaproteobacteria</taxon>
        <taxon>Acetobacterales</taxon>
        <taxon>Acetobacteraceae</taxon>
        <taxon>Acetobacter</taxon>
    </lineage>
</organism>
<dbReference type="RefSeq" id="WP_026396648.1">
    <property type="nucleotide sequence ID" value="NZ_AUBI01000001.1"/>
</dbReference>
<evidence type="ECO:0000256" key="1">
    <source>
        <dbReference type="ARBA" id="ARBA00004814"/>
    </source>
</evidence>
<dbReference type="GO" id="GO:0009851">
    <property type="term" value="P:auxin biosynthetic process"/>
    <property type="evidence" value="ECO:0007669"/>
    <property type="project" value="UniProtKB-KW"/>
</dbReference>
<dbReference type="PROSITE" id="PS51318">
    <property type="entry name" value="TAT"/>
    <property type="match status" value="1"/>
</dbReference>
<evidence type="ECO:0000256" key="3">
    <source>
        <dbReference type="ARBA" id="ARBA00012535"/>
    </source>
</evidence>
<dbReference type="AlphaFoldDB" id="A0A511X6E5"/>
<keyword evidence="5" id="KW-0073">Auxin biosynthesis</keyword>
<comment type="caution">
    <text evidence="8">The sequence shown here is derived from an EMBL/GenBank/DDBJ whole genome shotgun (WGS) entry which is preliminary data.</text>
</comment>
<proteinExistence type="inferred from homology"/>
<dbReference type="InterPro" id="IPR050281">
    <property type="entry name" value="Flavin_monoamine_oxidase"/>
</dbReference>
<comment type="pathway">
    <text evidence="1">Plant hormone metabolism; auxin biosynthesis.</text>
</comment>
<keyword evidence="9" id="KW-1185">Reference proteome</keyword>
<evidence type="ECO:0000256" key="6">
    <source>
        <dbReference type="ARBA" id="ARBA00047321"/>
    </source>
</evidence>
<dbReference type="Pfam" id="PF01593">
    <property type="entry name" value="Amino_oxidase"/>
    <property type="match status" value="1"/>
</dbReference>
<dbReference type="PANTHER" id="PTHR10742:SF342">
    <property type="entry name" value="AMINE OXIDASE"/>
    <property type="match status" value="1"/>
</dbReference>
<protein>
    <recommendedName>
        <fullName evidence="4">Tryptophan 2-monooxygenase</fullName>
        <ecNumber evidence="3">1.13.12.3</ecNumber>
    </recommendedName>
</protein>
<evidence type="ECO:0000256" key="5">
    <source>
        <dbReference type="ARBA" id="ARBA00023070"/>
    </source>
</evidence>